<gene>
    <name evidence="1" type="ORF">SAMN05216232_0197</name>
</gene>
<reference evidence="1 2" key="1">
    <citation type="submission" date="2016-10" db="EMBL/GenBank/DDBJ databases">
        <authorList>
            <person name="Varghese N."/>
            <person name="Submissions S."/>
        </authorList>
    </citation>
    <scope>NUCLEOTIDE SEQUENCE [LARGE SCALE GENOMIC DNA]</scope>
    <source>
        <strain evidence="1 2">CGMCC 1.7734</strain>
    </source>
</reference>
<dbReference type="EMBL" id="FOEH01000001">
    <property type="protein sequence ID" value="SEP57180.1"/>
    <property type="molecule type" value="Genomic_DNA"/>
</dbReference>
<evidence type="ECO:0008006" key="3">
    <source>
        <dbReference type="Google" id="ProtNLM"/>
    </source>
</evidence>
<evidence type="ECO:0000313" key="1">
    <source>
        <dbReference type="EMBL" id="SEP57180.1"/>
    </source>
</evidence>
<sequence>MKYRMQWVVNSYRKNKRTGVQQPIKRSEYVQNLFNVGWKDEQPTDRKRTQRL</sequence>
<name>A0A1H8YYA7_9BACI</name>
<protein>
    <recommendedName>
        <fullName evidence="3">Helicase-associated domain-containing protein</fullName>
    </recommendedName>
</protein>
<proteinExistence type="predicted"/>
<keyword evidence="2" id="KW-1185">Reference proteome</keyword>
<dbReference type="Proteomes" id="UP000198733">
    <property type="component" value="Unassembled WGS sequence"/>
</dbReference>
<comment type="caution">
    <text evidence="1">The sequence shown here is derived from an EMBL/GenBank/DDBJ whole genome shotgun (WGS) entry which is preliminary data.</text>
</comment>
<organism evidence="1 2">
    <name type="scientific">Virgibacillus subterraneus</name>
    <dbReference type="NCBI Taxonomy" id="621109"/>
    <lineage>
        <taxon>Bacteria</taxon>
        <taxon>Bacillati</taxon>
        <taxon>Bacillota</taxon>
        <taxon>Bacilli</taxon>
        <taxon>Bacillales</taxon>
        <taxon>Bacillaceae</taxon>
        <taxon>Virgibacillus</taxon>
    </lineage>
</organism>
<accession>A0A1H8YYA7</accession>
<evidence type="ECO:0000313" key="2">
    <source>
        <dbReference type="Proteomes" id="UP000198733"/>
    </source>
</evidence>